<name>A0A1F5S7P4_9BACT</name>
<accession>A0A1F5S7P4</accession>
<evidence type="ECO:0000313" key="1">
    <source>
        <dbReference type="EMBL" id="OGF22562.1"/>
    </source>
</evidence>
<reference evidence="1 2" key="1">
    <citation type="journal article" date="2016" name="Nat. Commun.">
        <title>Thousands of microbial genomes shed light on interconnected biogeochemical processes in an aquifer system.</title>
        <authorList>
            <person name="Anantharaman K."/>
            <person name="Brown C.T."/>
            <person name="Hug L.A."/>
            <person name="Sharon I."/>
            <person name="Castelle C.J."/>
            <person name="Probst A.J."/>
            <person name="Thomas B.C."/>
            <person name="Singh A."/>
            <person name="Wilkins M.J."/>
            <person name="Karaoz U."/>
            <person name="Brodie E.L."/>
            <person name="Williams K.H."/>
            <person name="Hubbard S.S."/>
            <person name="Banfield J.F."/>
        </authorList>
    </citation>
    <scope>NUCLEOTIDE SEQUENCE [LARGE SCALE GENOMIC DNA]</scope>
</reference>
<dbReference type="Proteomes" id="UP000176877">
    <property type="component" value="Unassembled WGS sequence"/>
</dbReference>
<organism evidence="1 2">
    <name type="scientific">Candidatus Falkowbacteria bacterium RIFCSPHIGHO2_02_FULL_42_9</name>
    <dbReference type="NCBI Taxonomy" id="1797986"/>
    <lineage>
        <taxon>Bacteria</taxon>
        <taxon>Candidatus Falkowiibacteriota</taxon>
    </lineage>
</organism>
<protein>
    <submittedName>
        <fullName evidence="1">Uncharacterized protein</fullName>
    </submittedName>
</protein>
<gene>
    <name evidence="1" type="ORF">A3D45_02595</name>
</gene>
<proteinExistence type="predicted"/>
<sequence>MSIFKKNLPAGAGRAKNLIMFLISLVMAGLFGLILMADEALAAAGLDAKIRQVKTAANPAVYYLDHNRGLKKPYVSAAAFLSYGNKWPDIKIISQEELDKWPETHLMKSKDSNQVYYISQGRKALIASEQQFIESGFKWAEIMTISPADLAEYKITDFKVGGAVGDNNDNSLAITLDSSSPKADYLAVGAQGNLVAVFSLRALSAPVEITKFVLNLKGIFNSDVIQEIYLTNESDIEYSVSSRMDNRQASFNINSRPIFISSGETKKIKVYVNFKDSSADVTNQTFQVAINQASNIIGANATGAFPLTGETFKLISGFGILESVTASEQSLSINNNQAIIGSTEKNIGKFNLAETSGRSDIFVKELKFANQSKAGAFSLNNFKLKNRAGQIISTVPEMTSDREIVFKLKDYRIKKNGNETFIILADIPGGENGENSLINLYLSKAKVLSSQGNFNLYVNITNLDENITIKRETLGLVAKELKANNKVFIKETGVIIGNFEIRNNNQKINLASLNFSLGKNSAMPGLTETVYLVNYNTGEVYGYINGDEFDNGAVDVDLGNLDLKAKQNLVIALVTKIPDSAPNGGYYRIILNGLNYRVASGAYWRDTANIAGAKLTISKSNLYLYPNNELGDRSFIKGEKNIKIASFIIEGAAGGDTKITDLTFSRGSDSSGTISFDNGFSNLRFYIGSAKIKTISAPYSGDIAVGGFSYVLKSGARAEIKVYADTEKELGASTIQLAISNLAAVNSGSLIPAVVNNLNVNSHKVNFGQAKAEISKVAEGFVTQGENDNVIAGFKVKNSGVEDLRLGAITINAADQELTYSLGYSNLRIVNRDQQRTASSAVSRPVAGANKINLGGYLVKAGEEAVFDVHVKANDSIADQNMDIYFSDFTAQGKTSRVSALISGDPTDSYKFTVVTGSSAKMFIQPVSGSITYRWHDANYPYGNSNGEHTGIDIVTARHSG</sequence>
<dbReference type="AlphaFoldDB" id="A0A1F5S7P4"/>
<comment type="caution">
    <text evidence="1">The sequence shown here is derived from an EMBL/GenBank/DDBJ whole genome shotgun (WGS) entry which is preliminary data.</text>
</comment>
<dbReference type="EMBL" id="MFFT01000045">
    <property type="protein sequence ID" value="OGF22562.1"/>
    <property type="molecule type" value="Genomic_DNA"/>
</dbReference>
<evidence type="ECO:0000313" key="2">
    <source>
        <dbReference type="Proteomes" id="UP000176877"/>
    </source>
</evidence>